<evidence type="ECO:0000313" key="3">
    <source>
        <dbReference type="Proteomes" id="UP001596264"/>
    </source>
</evidence>
<keyword evidence="3" id="KW-1185">Reference proteome</keyword>
<accession>A0ABW1W615</accession>
<organism evidence="2 3">
    <name type="scientific">Psychrobacter glacincola</name>
    <dbReference type="NCBI Taxonomy" id="56810"/>
    <lineage>
        <taxon>Bacteria</taxon>
        <taxon>Pseudomonadati</taxon>
        <taxon>Pseudomonadota</taxon>
        <taxon>Gammaproteobacteria</taxon>
        <taxon>Moraxellales</taxon>
        <taxon>Moraxellaceae</taxon>
        <taxon>Psychrobacter</taxon>
    </lineage>
</organism>
<protein>
    <submittedName>
        <fullName evidence="2">Uncharacterized protein</fullName>
    </submittedName>
</protein>
<dbReference type="EMBL" id="JBHSTZ010000021">
    <property type="protein sequence ID" value="MFC6381142.1"/>
    <property type="molecule type" value="Genomic_DNA"/>
</dbReference>
<comment type="caution">
    <text evidence="2">The sequence shown here is derived from an EMBL/GenBank/DDBJ whole genome shotgun (WGS) entry which is preliminary data.</text>
</comment>
<reference evidence="3" key="1">
    <citation type="journal article" date="2019" name="Int. J. Syst. Evol. Microbiol.">
        <title>The Global Catalogue of Microorganisms (GCM) 10K type strain sequencing project: providing services to taxonomists for standard genome sequencing and annotation.</title>
        <authorList>
            <consortium name="The Broad Institute Genomics Platform"/>
            <consortium name="The Broad Institute Genome Sequencing Center for Infectious Disease"/>
            <person name="Wu L."/>
            <person name="Ma J."/>
        </authorList>
    </citation>
    <scope>NUCLEOTIDE SEQUENCE [LARGE SCALE GENOMIC DNA]</scope>
    <source>
        <strain evidence="3">CCM 2050</strain>
    </source>
</reference>
<evidence type="ECO:0000256" key="1">
    <source>
        <dbReference type="SAM" id="SignalP"/>
    </source>
</evidence>
<feature type="chain" id="PRO_5047540562" evidence="1">
    <location>
        <begin position="27"/>
        <end position="147"/>
    </location>
</feature>
<proteinExistence type="predicted"/>
<dbReference type="Proteomes" id="UP001596264">
    <property type="component" value="Unassembled WGS sequence"/>
</dbReference>
<name>A0ABW1W615_9GAMM</name>
<evidence type="ECO:0000313" key="2">
    <source>
        <dbReference type="EMBL" id="MFC6381142.1"/>
    </source>
</evidence>
<dbReference type="RefSeq" id="WP_201561318.1">
    <property type="nucleotide sequence ID" value="NZ_CAJGZK010000002.1"/>
</dbReference>
<gene>
    <name evidence="2" type="ORF">ACFP58_06660</name>
</gene>
<sequence length="147" mass="16592">MNTANLKLLTIAGITATSLICLPAIAKEGNGHGNGHGKDKSAYVSKDKYEQVQLKRHQSEKYKFKNGYSSNAQPNINAYHHANPNASFKRGLDKYDYRVVGQIDRDIYDRSVVLNRNEDGYVRIRTPENKVVTVINDTLQIIDILTR</sequence>
<feature type="signal peptide" evidence="1">
    <location>
        <begin position="1"/>
        <end position="26"/>
    </location>
</feature>
<keyword evidence="1" id="KW-0732">Signal</keyword>